<organism evidence="2 3">
    <name type="scientific">Fusarium vanettenii (strain ATCC MYA-4622 / CBS 123669 / FGSC 9596 / NRRL 45880 / 77-13-4)</name>
    <name type="common">Fusarium solani subsp. pisi</name>
    <dbReference type="NCBI Taxonomy" id="660122"/>
    <lineage>
        <taxon>Eukaryota</taxon>
        <taxon>Fungi</taxon>
        <taxon>Dikarya</taxon>
        <taxon>Ascomycota</taxon>
        <taxon>Pezizomycotina</taxon>
        <taxon>Sordariomycetes</taxon>
        <taxon>Hypocreomycetidae</taxon>
        <taxon>Hypocreales</taxon>
        <taxon>Nectriaceae</taxon>
        <taxon>Fusarium</taxon>
        <taxon>Fusarium solani species complex</taxon>
        <taxon>Fusarium vanettenii</taxon>
    </lineage>
</organism>
<protein>
    <submittedName>
        <fullName evidence="2">Uncharacterized protein</fullName>
    </submittedName>
</protein>
<keyword evidence="3" id="KW-1185">Reference proteome</keyword>
<feature type="region of interest" description="Disordered" evidence="1">
    <location>
        <begin position="44"/>
        <end position="101"/>
    </location>
</feature>
<dbReference type="Proteomes" id="UP000005206">
    <property type="component" value="Chromosome 9"/>
</dbReference>
<evidence type="ECO:0000313" key="3">
    <source>
        <dbReference type="Proteomes" id="UP000005206"/>
    </source>
</evidence>
<dbReference type="AlphaFoldDB" id="C7YVF2"/>
<gene>
    <name evidence="2" type="ORF">NECHADRAFT_85254</name>
</gene>
<reference evidence="2 3" key="1">
    <citation type="journal article" date="2009" name="PLoS Genet.">
        <title>The genome of Nectria haematococca: contribution of supernumerary chromosomes to gene expansion.</title>
        <authorList>
            <person name="Coleman J.J."/>
            <person name="Rounsley S.D."/>
            <person name="Rodriguez-Carres M."/>
            <person name="Kuo A."/>
            <person name="Wasmann C.C."/>
            <person name="Grimwood J."/>
            <person name="Schmutz J."/>
            <person name="Taga M."/>
            <person name="White G.J."/>
            <person name="Zhou S."/>
            <person name="Schwartz D.C."/>
            <person name="Freitag M."/>
            <person name="Ma L.J."/>
            <person name="Danchin E.G."/>
            <person name="Henrissat B."/>
            <person name="Coutinho P.M."/>
            <person name="Nelson D.R."/>
            <person name="Straney D."/>
            <person name="Napoli C.A."/>
            <person name="Barker B.M."/>
            <person name="Gribskov M."/>
            <person name="Rep M."/>
            <person name="Kroken S."/>
            <person name="Molnar I."/>
            <person name="Rensing C."/>
            <person name="Kennell J.C."/>
            <person name="Zamora J."/>
            <person name="Farman M.L."/>
            <person name="Selker E.U."/>
            <person name="Salamov A."/>
            <person name="Shapiro H."/>
            <person name="Pangilinan J."/>
            <person name="Lindquist E."/>
            <person name="Lamers C."/>
            <person name="Grigoriev I.V."/>
            <person name="Geiser D.M."/>
            <person name="Covert S.F."/>
            <person name="Temporini E."/>
            <person name="Vanetten H.D."/>
        </authorList>
    </citation>
    <scope>NUCLEOTIDE SEQUENCE [LARGE SCALE GENOMIC DNA]</scope>
    <source>
        <strain evidence="3">ATCC MYA-4622 / CBS 123669 / FGSC 9596 / NRRL 45880 / 77-13-4</strain>
    </source>
</reference>
<dbReference type="EMBL" id="GG698900">
    <property type="protein sequence ID" value="EEU44578.1"/>
    <property type="molecule type" value="Genomic_DNA"/>
</dbReference>
<dbReference type="HOGENOM" id="CLU_1750167_0_0_1"/>
<evidence type="ECO:0000313" key="2">
    <source>
        <dbReference type="EMBL" id="EEU44578.1"/>
    </source>
</evidence>
<evidence type="ECO:0000256" key="1">
    <source>
        <dbReference type="SAM" id="MobiDB-lite"/>
    </source>
</evidence>
<dbReference type="RefSeq" id="XP_003050291.1">
    <property type="nucleotide sequence ID" value="XM_003050245.1"/>
</dbReference>
<accession>C7YVF2</accession>
<feature type="compositionally biased region" description="Basic and acidic residues" evidence="1">
    <location>
        <begin position="82"/>
        <end position="101"/>
    </location>
</feature>
<sequence>MAHSERCSSCLSRIASQGRDDDGSIRDRIGGVWVSTRHGYTSLRRNAQKGIASTDAEANHGDLEESMQGGNTGQGPQKRKVVHESRPLRGRNIFDTRDPRRGGTFVPTLSLIGQCDTKVLTMRAADFAGVASPDEKWSKHEIFVPLNVP</sequence>
<dbReference type="InParanoid" id="C7YVF2"/>
<dbReference type="GeneID" id="9675076"/>
<dbReference type="VEuPathDB" id="FungiDB:NECHADRAFT_85254"/>
<proteinExistence type="predicted"/>
<dbReference type="KEGG" id="nhe:NECHADRAFT_85254"/>
<name>C7YVF2_FUSV7</name>